<reference evidence="1" key="1">
    <citation type="journal article" date="2021" name="Open Biol.">
        <title>Shared evolutionary footprints suggest mitochondrial oxidative damage underlies multiple complex I losses in fungi.</title>
        <authorList>
            <person name="Schikora-Tamarit M.A."/>
            <person name="Marcet-Houben M."/>
            <person name="Nosek J."/>
            <person name="Gabaldon T."/>
        </authorList>
    </citation>
    <scope>NUCLEOTIDE SEQUENCE</scope>
    <source>
        <strain evidence="1">CBS6075</strain>
    </source>
</reference>
<protein>
    <submittedName>
        <fullName evidence="1">Uncharacterized protein</fullName>
    </submittedName>
</protein>
<proteinExistence type="predicted"/>
<dbReference type="Proteomes" id="UP000769157">
    <property type="component" value="Unassembled WGS sequence"/>
</dbReference>
<organism evidence="1 2">
    <name type="scientific">Ogataea philodendri</name>
    <dbReference type="NCBI Taxonomy" id="1378263"/>
    <lineage>
        <taxon>Eukaryota</taxon>
        <taxon>Fungi</taxon>
        <taxon>Dikarya</taxon>
        <taxon>Ascomycota</taxon>
        <taxon>Saccharomycotina</taxon>
        <taxon>Pichiomycetes</taxon>
        <taxon>Pichiales</taxon>
        <taxon>Pichiaceae</taxon>
        <taxon>Ogataea</taxon>
    </lineage>
</organism>
<evidence type="ECO:0000313" key="1">
    <source>
        <dbReference type="EMBL" id="KAH3661309.1"/>
    </source>
</evidence>
<comment type="caution">
    <text evidence="1">The sequence shown here is derived from an EMBL/GenBank/DDBJ whole genome shotgun (WGS) entry which is preliminary data.</text>
</comment>
<keyword evidence="2" id="KW-1185">Reference proteome</keyword>
<reference evidence="1" key="2">
    <citation type="submission" date="2021-01" db="EMBL/GenBank/DDBJ databases">
        <authorList>
            <person name="Schikora-Tamarit M.A."/>
        </authorList>
    </citation>
    <scope>NUCLEOTIDE SEQUENCE</scope>
    <source>
        <strain evidence="1">CBS6075</strain>
    </source>
</reference>
<name>A0A9P8T0L6_9ASCO</name>
<dbReference type="EMBL" id="JAEUBE010000487">
    <property type="protein sequence ID" value="KAH3661309.1"/>
    <property type="molecule type" value="Genomic_DNA"/>
</dbReference>
<dbReference type="AlphaFoldDB" id="A0A9P8T0L6"/>
<gene>
    <name evidence="1" type="ORF">OGAPHI_006716</name>
</gene>
<dbReference type="RefSeq" id="XP_046058433.1">
    <property type="nucleotide sequence ID" value="XM_046208032.1"/>
</dbReference>
<sequence length="316" mass="32942">MAGHLAPMQTARQQLAALFGAQMHCLDGHLVGGSSGVNNVLPDALESLAFSHGSNGLVLAADLETSVATTAHQGLALVVALGNVALLCQFAGDGVLGVVAAALGVDCGKARRTLAFVAWPVACVTALERLTADLAACGDRVETRGSGGGQLLETVFAAGTVCEQFRRPRALVARQGLDVAEVRAPVVAAVEKIVADLVTLERPDPRGVGSLRLFWGTFMTFEFCCVTATETAGGNWFFTGPAKSRVTVALTLMQITRHNVFTRTATRPPGFVRSDDAGKLLLGGSAVALDYRPHGCAFLDVGARMAGKRASVNTIW</sequence>
<dbReference type="GeneID" id="70238680"/>
<evidence type="ECO:0000313" key="2">
    <source>
        <dbReference type="Proteomes" id="UP000769157"/>
    </source>
</evidence>
<accession>A0A9P8T0L6</accession>